<comment type="caution">
    <text evidence="3">The sequence shown here is derived from an EMBL/GenBank/DDBJ whole genome shotgun (WGS) entry which is preliminary data.</text>
</comment>
<feature type="compositionally biased region" description="Low complexity" evidence="1">
    <location>
        <begin position="241"/>
        <end position="258"/>
    </location>
</feature>
<evidence type="ECO:0000313" key="3">
    <source>
        <dbReference type="EMBL" id="KAJ9165713.1"/>
    </source>
</evidence>
<feature type="compositionally biased region" description="Basic and acidic residues" evidence="1">
    <location>
        <begin position="134"/>
        <end position="161"/>
    </location>
</feature>
<feature type="compositionally biased region" description="Pro residues" evidence="1">
    <location>
        <begin position="164"/>
        <end position="180"/>
    </location>
</feature>
<dbReference type="Pfam" id="PF26118">
    <property type="entry name" value="DUF8035"/>
    <property type="match status" value="1"/>
</dbReference>
<keyword evidence="4" id="KW-1185">Reference proteome</keyword>
<feature type="compositionally biased region" description="Basic and acidic residues" evidence="1">
    <location>
        <begin position="98"/>
        <end position="108"/>
    </location>
</feature>
<feature type="domain" description="DUF8035" evidence="2">
    <location>
        <begin position="262"/>
        <end position="315"/>
    </location>
</feature>
<organism evidence="3 4">
    <name type="scientific">Coniochaeta hoffmannii</name>
    <dbReference type="NCBI Taxonomy" id="91930"/>
    <lineage>
        <taxon>Eukaryota</taxon>
        <taxon>Fungi</taxon>
        <taxon>Dikarya</taxon>
        <taxon>Ascomycota</taxon>
        <taxon>Pezizomycotina</taxon>
        <taxon>Sordariomycetes</taxon>
        <taxon>Sordariomycetidae</taxon>
        <taxon>Coniochaetales</taxon>
        <taxon>Coniochaetaceae</taxon>
        <taxon>Coniochaeta</taxon>
    </lineage>
</organism>
<reference evidence="3" key="1">
    <citation type="submission" date="2022-07" db="EMBL/GenBank/DDBJ databases">
        <title>Fungi with potential for degradation of polypropylene.</title>
        <authorList>
            <person name="Gostincar C."/>
        </authorList>
    </citation>
    <scope>NUCLEOTIDE SEQUENCE</scope>
    <source>
        <strain evidence="3">EXF-13287</strain>
    </source>
</reference>
<dbReference type="AlphaFoldDB" id="A0AA38S3E1"/>
<evidence type="ECO:0000259" key="2">
    <source>
        <dbReference type="Pfam" id="PF26118"/>
    </source>
</evidence>
<gene>
    <name evidence="3" type="ORF">NKR19_g114</name>
</gene>
<proteinExistence type="predicted"/>
<dbReference type="PANTHER" id="PTHR45691">
    <property type="entry name" value="PROTEIN DIAPHANOUS"/>
    <property type="match status" value="1"/>
</dbReference>
<accession>A0AA38S3E1</accession>
<feature type="compositionally biased region" description="Basic and acidic residues" evidence="1">
    <location>
        <begin position="28"/>
        <end position="42"/>
    </location>
</feature>
<dbReference type="EMBL" id="JANBVN010000001">
    <property type="protein sequence ID" value="KAJ9165713.1"/>
    <property type="molecule type" value="Genomic_DNA"/>
</dbReference>
<dbReference type="InterPro" id="IPR058348">
    <property type="entry name" value="DUF8035"/>
</dbReference>
<dbReference type="GO" id="GO:0030041">
    <property type="term" value="P:actin filament polymerization"/>
    <property type="evidence" value="ECO:0007669"/>
    <property type="project" value="TreeGrafter"/>
</dbReference>
<dbReference type="InterPro" id="IPR051412">
    <property type="entry name" value="Formin_Homology_Diaphanous_sf"/>
</dbReference>
<feature type="region of interest" description="Disordered" evidence="1">
    <location>
        <begin position="28"/>
        <end position="188"/>
    </location>
</feature>
<feature type="compositionally biased region" description="Basic and acidic residues" evidence="1">
    <location>
        <begin position="75"/>
        <end position="86"/>
    </location>
</feature>
<sequence>MARDPYRASTGDLGRNDRWDRERFVRESDRERDRFGDVRERAYEEDDHVYSRGAPPPGPPRRPRPYDDDVVYQSRRRDYYDDETPRFRRSSPPGSRVVFEKEREREVVRSPSPPPLRRPARPGTLLRRQSSLDTFDRPARPYYERETREEYGPPARRDDFRPPINTPIPLPRSKALPPPRRYAERDYYDEIRVSDPDYYGDETFRPAERVREKEVIRTRRRSRSRESKSSRAYSHSRRSRSTSTSSSSSDATTTTARSEYPKKGKTRIPARLVSKRALIDLGYPFTQEGNTIIVQRALGQDNIDDLLKLSEDYNKAELEVSAARSSAGDIVEERHQEVVVYPGGAPPPPPPPQVTFAPPPQPTYAPAPGPMIVNAAPPQQQQQQQQPVEFVNTTTTRVVRDVSPARTVSSYTTGTSYDTYTTDSTATYAPHQHQPYVMNAQPQYAYGQGVPPPPPGQQMAMVPVTTAVEKVSRHRSRSRHHRHSSRDIVNAERLPTGELVLFEETVERIEEPNRGVRLEKDKRGPPPKLVRAMLATLT</sequence>
<dbReference type="Proteomes" id="UP001174691">
    <property type="component" value="Unassembled WGS sequence"/>
</dbReference>
<feature type="region of interest" description="Disordered" evidence="1">
    <location>
        <begin position="212"/>
        <end position="267"/>
    </location>
</feature>
<evidence type="ECO:0000313" key="4">
    <source>
        <dbReference type="Proteomes" id="UP001174691"/>
    </source>
</evidence>
<name>A0AA38S3E1_9PEZI</name>
<dbReference type="GO" id="GO:0005884">
    <property type="term" value="C:actin filament"/>
    <property type="evidence" value="ECO:0007669"/>
    <property type="project" value="TreeGrafter"/>
</dbReference>
<evidence type="ECO:0000256" key="1">
    <source>
        <dbReference type="SAM" id="MobiDB-lite"/>
    </source>
</evidence>
<dbReference type="PANTHER" id="PTHR45691:SF6">
    <property type="entry name" value="PROTEIN DIAPHANOUS"/>
    <property type="match status" value="1"/>
</dbReference>
<protein>
    <recommendedName>
        <fullName evidence="2">DUF8035 domain-containing protein</fullName>
    </recommendedName>
</protein>